<dbReference type="PROSITE" id="PS50181">
    <property type="entry name" value="FBOX"/>
    <property type="match status" value="1"/>
</dbReference>
<keyword evidence="1" id="KW-0812">Transmembrane</keyword>
<evidence type="ECO:0000313" key="3">
    <source>
        <dbReference type="EMBL" id="VVC74748.1"/>
    </source>
</evidence>
<dbReference type="InterPro" id="IPR036047">
    <property type="entry name" value="F-box-like_dom_sf"/>
</dbReference>
<dbReference type="Pfam" id="PF12937">
    <property type="entry name" value="F-box-like"/>
    <property type="match status" value="1"/>
</dbReference>
<dbReference type="Gene3D" id="1.20.1280.50">
    <property type="match status" value="1"/>
</dbReference>
<proteinExistence type="predicted"/>
<accession>A0A5E4PE35</accession>
<dbReference type="EMBL" id="LR699119">
    <property type="protein sequence ID" value="VVC74748.1"/>
    <property type="molecule type" value="Genomic_DNA"/>
</dbReference>
<dbReference type="CDD" id="cd09917">
    <property type="entry name" value="F-box_SF"/>
    <property type="match status" value="1"/>
</dbReference>
<gene>
    <name evidence="3" type="ORF">AQUSIP_00200</name>
</gene>
<dbReference type="RefSeq" id="WP_148337442.1">
    <property type="nucleotide sequence ID" value="NZ_LR699119.1"/>
</dbReference>
<sequence>MQDRTLSDHVIIDIRELQALASRQPPAPVISFANPQDYPAAPAGLIEFFNLVPDEMIVRILRSLPAADVIRLSQVNRRFHAICDEYLTCHLQKDMAHLKIRFFRKQQERLNDDIEALQDTKTGCRQISGQMAGGAVLAAIIGYFEYLVAQTSAGSSRDLKIILAAFFVISILVFLKGLFDAVKNCMADCQVSGLSGRINALNDDIDLARQIMRRP</sequence>
<keyword evidence="4" id="KW-1185">Reference proteome</keyword>
<dbReference type="InterPro" id="IPR001810">
    <property type="entry name" value="F-box_dom"/>
</dbReference>
<reference evidence="3 4" key="1">
    <citation type="submission" date="2019-08" db="EMBL/GenBank/DDBJ databases">
        <authorList>
            <person name="Guy L."/>
        </authorList>
    </citation>
    <scope>NUCLEOTIDE SEQUENCE [LARGE SCALE GENOMIC DNA]</scope>
    <source>
        <strain evidence="3 4">SGT-108</strain>
    </source>
</reference>
<feature type="transmembrane region" description="Helical" evidence="1">
    <location>
        <begin position="161"/>
        <end position="179"/>
    </location>
</feature>
<dbReference type="Proteomes" id="UP000324194">
    <property type="component" value="Chromosome 1"/>
</dbReference>
<feature type="domain" description="F-box" evidence="2">
    <location>
        <begin position="46"/>
        <end position="95"/>
    </location>
</feature>
<evidence type="ECO:0000259" key="2">
    <source>
        <dbReference type="PROSITE" id="PS50181"/>
    </source>
</evidence>
<feature type="transmembrane region" description="Helical" evidence="1">
    <location>
        <begin position="131"/>
        <end position="149"/>
    </location>
</feature>
<protein>
    <recommendedName>
        <fullName evidence="2">F-box domain-containing protein</fullName>
    </recommendedName>
</protein>
<name>A0A5E4PE35_9COXI</name>
<keyword evidence="1" id="KW-0472">Membrane</keyword>
<organism evidence="3 4">
    <name type="scientific">Aquicella siphonis</name>
    <dbReference type="NCBI Taxonomy" id="254247"/>
    <lineage>
        <taxon>Bacteria</taxon>
        <taxon>Pseudomonadati</taxon>
        <taxon>Pseudomonadota</taxon>
        <taxon>Gammaproteobacteria</taxon>
        <taxon>Legionellales</taxon>
        <taxon>Coxiellaceae</taxon>
        <taxon>Aquicella</taxon>
    </lineage>
</organism>
<dbReference type="SUPFAM" id="SSF81383">
    <property type="entry name" value="F-box domain"/>
    <property type="match status" value="1"/>
</dbReference>
<keyword evidence="1" id="KW-1133">Transmembrane helix</keyword>
<dbReference type="KEGG" id="asip:AQUSIP_00200"/>
<evidence type="ECO:0000313" key="4">
    <source>
        <dbReference type="Proteomes" id="UP000324194"/>
    </source>
</evidence>
<dbReference type="AlphaFoldDB" id="A0A5E4PE35"/>
<evidence type="ECO:0000256" key="1">
    <source>
        <dbReference type="SAM" id="Phobius"/>
    </source>
</evidence>